<reference evidence="1" key="2">
    <citation type="submission" date="2022-01" db="EMBL/GenBank/DDBJ databases">
        <authorList>
            <person name="Yamashiro T."/>
            <person name="Shiraishi A."/>
            <person name="Satake H."/>
            <person name="Nakayama K."/>
        </authorList>
    </citation>
    <scope>NUCLEOTIDE SEQUENCE</scope>
</reference>
<organism evidence="1 2">
    <name type="scientific">Tanacetum coccineum</name>
    <dbReference type="NCBI Taxonomy" id="301880"/>
    <lineage>
        <taxon>Eukaryota</taxon>
        <taxon>Viridiplantae</taxon>
        <taxon>Streptophyta</taxon>
        <taxon>Embryophyta</taxon>
        <taxon>Tracheophyta</taxon>
        <taxon>Spermatophyta</taxon>
        <taxon>Magnoliopsida</taxon>
        <taxon>eudicotyledons</taxon>
        <taxon>Gunneridae</taxon>
        <taxon>Pentapetalae</taxon>
        <taxon>asterids</taxon>
        <taxon>campanulids</taxon>
        <taxon>Asterales</taxon>
        <taxon>Asteraceae</taxon>
        <taxon>Asteroideae</taxon>
        <taxon>Anthemideae</taxon>
        <taxon>Anthemidinae</taxon>
        <taxon>Tanacetum</taxon>
    </lineage>
</organism>
<sequence length="110" mass="11938">MLSFLKRYSGIIFTHDPKPAKVSKGFEAPNLQGRVNSPGSSIIVETSPWTNVDPFFPSSKLSTSLSGMACPHWKHVLTALIEVEGKMSIGGSSVVRKKRLDKLKLAGVNV</sequence>
<protein>
    <submittedName>
        <fullName evidence="1">Uncharacterized protein</fullName>
    </submittedName>
</protein>
<dbReference type="EMBL" id="BQNB010017985">
    <property type="protein sequence ID" value="GJT69411.1"/>
    <property type="molecule type" value="Genomic_DNA"/>
</dbReference>
<evidence type="ECO:0000313" key="2">
    <source>
        <dbReference type="Proteomes" id="UP001151760"/>
    </source>
</evidence>
<dbReference type="Proteomes" id="UP001151760">
    <property type="component" value="Unassembled WGS sequence"/>
</dbReference>
<evidence type="ECO:0000313" key="1">
    <source>
        <dbReference type="EMBL" id="GJT69411.1"/>
    </source>
</evidence>
<name>A0ABQ5G1D5_9ASTR</name>
<comment type="caution">
    <text evidence="1">The sequence shown here is derived from an EMBL/GenBank/DDBJ whole genome shotgun (WGS) entry which is preliminary data.</text>
</comment>
<accession>A0ABQ5G1D5</accession>
<proteinExistence type="predicted"/>
<gene>
    <name evidence="1" type="ORF">Tco_1028697</name>
</gene>
<reference evidence="1" key="1">
    <citation type="journal article" date="2022" name="Int. J. Mol. Sci.">
        <title>Draft Genome of Tanacetum Coccineum: Genomic Comparison of Closely Related Tanacetum-Family Plants.</title>
        <authorList>
            <person name="Yamashiro T."/>
            <person name="Shiraishi A."/>
            <person name="Nakayama K."/>
            <person name="Satake H."/>
        </authorList>
    </citation>
    <scope>NUCLEOTIDE SEQUENCE</scope>
</reference>
<keyword evidence="2" id="KW-1185">Reference proteome</keyword>